<evidence type="ECO:0000256" key="1">
    <source>
        <dbReference type="ARBA" id="ARBA00023015"/>
    </source>
</evidence>
<dbReference type="GO" id="GO:0003677">
    <property type="term" value="F:DNA binding"/>
    <property type="evidence" value="ECO:0007669"/>
    <property type="project" value="UniProtKB-KW"/>
</dbReference>
<dbReference type="CDD" id="cd06529">
    <property type="entry name" value="S24_LexA-like"/>
    <property type="match status" value="1"/>
</dbReference>
<dbReference type="InterPro" id="IPR036286">
    <property type="entry name" value="LexA/Signal_pep-like_sf"/>
</dbReference>
<dbReference type="RefSeq" id="WP_189987572.1">
    <property type="nucleotide sequence ID" value="NZ_BMZS01000002.1"/>
</dbReference>
<reference evidence="6" key="2">
    <citation type="submission" date="2020-09" db="EMBL/GenBank/DDBJ databases">
        <authorList>
            <person name="Sun Q."/>
            <person name="Kim S."/>
        </authorList>
    </citation>
    <scope>NUCLEOTIDE SEQUENCE</scope>
    <source>
        <strain evidence="6">KCTC 42651</strain>
    </source>
</reference>
<keyword evidence="7" id="KW-1185">Reference proteome</keyword>
<organism evidence="6 7">
    <name type="scientific">Thalassobaculum fulvum</name>
    <dbReference type="NCBI Taxonomy" id="1633335"/>
    <lineage>
        <taxon>Bacteria</taxon>
        <taxon>Pseudomonadati</taxon>
        <taxon>Pseudomonadota</taxon>
        <taxon>Alphaproteobacteria</taxon>
        <taxon>Rhodospirillales</taxon>
        <taxon>Thalassobaculaceae</taxon>
        <taxon>Thalassobaculum</taxon>
    </lineage>
</organism>
<dbReference type="PANTHER" id="PTHR40661">
    <property type="match status" value="1"/>
</dbReference>
<dbReference type="InterPro" id="IPR039418">
    <property type="entry name" value="LexA-like"/>
</dbReference>
<name>A0A919CMZ9_9PROT</name>
<dbReference type="PANTHER" id="PTHR40661:SF3">
    <property type="entry name" value="FELS-1 PROPHAGE TRANSCRIPTIONAL REGULATOR"/>
    <property type="match status" value="1"/>
</dbReference>
<evidence type="ECO:0000313" key="6">
    <source>
        <dbReference type="EMBL" id="GHD42316.1"/>
    </source>
</evidence>
<dbReference type="EMBL" id="BMZS01000002">
    <property type="protein sequence ID" value="GHD42316.1"/>
    <property type="molecule type" value="Genomic_DNA"/>
</dbReference>
<proteinExistence type="predicted"/>
<reference evidence="6" key="1">
    <citation type="journal article" date="2014" name="Int. J. Syst. Evol. Microbiol.">
        <title>Complete genome sequence of Corynebacterium casei LMG S-19264T (=DSM 44701T), isolated from a smear-ripened cheese.</title>
        <authorList>
            <consortium name="US DOE Joint Genome Institute (JGI-PGF)"/>
            <person name="Walter F."/>
            <person name="Albersmeier A."/>
            <person name="Kalinowski J."/>
            <person name="Ruckert C."/>
        </authorList>
    </citation>
    <scope>NUCLEOTIDE SEQUENCE</scope>
    <source>
        <strain evidence="6">KCTC 42651</strain>
    </source>
</reference>
<sequence>MKLDPIRRRLLELVAHRDPPTDLKKASLACGKNHAYLHQFVHRGTPRRLPEDVRWALAAHLGVDESVLRDGTPPPPQPSGARQVEAVTTRRPRVYSRILDPDHEPGVVAVPEVRVTAAAGGGAVAEYEALGDSWYFPVDWLRHELRARAADLKIISIDGDSMEPVLAAGDKVLIDTSRTAPSPPGIFVLHDGLGLVAKQVEYVPNTDPPTLLIKSANPRYQDYERTVDEVTIAGRVIWFARRL</sequence>
<evidence type="ECO:0000256" key="2">
    <source>
        <dbReference type="ARBA" id="ARBA00023125"/>
    </source>
</evidence>
<evidence type="ECO:0000259" key="5">
    <source>
        <dbReference type="Pfam" id="PF00717"/>
    </source>
</evidence>
<dbReference type="AlphaFoldDB" id="A0A919CMZ9"/>
<dbReference type="Proteomes" id="UP000630353">
    <property type="component" value="Unassembled WGS sequence"/>
</dbReference>
<accession>A0A919CMZ9</accession>
<dbReference type="Pfam" id="PF00717">
    <property type="entry name" value="Peptidase_S24"/>
    <property type="match status" value="1"/>
</dbReference>
<keyword evidence="3" id="KW-0804">Transcription</keyword>
<evidence type="ECO:0000256" key="4">
    <source>
        <dbReference type="SAM" id="MobiDB-lite"/>
    </source>
</evidence>
<keyword evidence="2" id="KW-0238">DNA-binding</keyword>
<evidence type="ECO:0000256" key="3">
    <source>
        <dbReference type="ARBA" id="ARBA00023163"/>
    </source>
</evidence>
<feature type="domain" description="Peptidase S24/S26A/S26B/S26C" evidence="5">
    <location>
        <begin position="117"/>
        <end position="237"/>
    </location>
</feature>
<dbReference type="SUPFAM" id="SSF51306">
    <property type="entry name" value="LexA/Signal peptidase"/>
    <property type="match status" value="1"/>
</dbReference>
<dbReference type="Gene3D" id="2.10.109.10">
    <property type="entry name" value="Umud Fragment, subunit A"/>
    <property type="match status" value="1"/>
</dbReference>
<comment type="caution">
    <text evidence="6">The sequence shown here is derived from an EMBL/GenBank/DDBJ whole genome shotgun (WGS) entry which is preliminary data.</text>
</comment>
<evidence type="ECO:0000313" key="7">
    <source>
        <dbReference type="Proteomes" id="UP000630353"/>
    </source>
</evidence>
<keyword evidence="1" id="KW-0805">Transcription regulation</keyword>
<protein>
    <recommendedName>
        <fullName evidence="5">Peptidase S24/S26A/S26B/S26C domain-containing protein</fullName>
    </recommendedName>
</protein>
<feature type="region of interest" description="Disordered" evidence="4">
    <location>
        <begin position="66"/>
        <end position="85"/>
    </location>
</feature>
<gene>
    <name evidence="6" type="ORF">GCM10017083_07210</name>
</gene>
<dbReference type="InterPro" id="IPR015927">
    <property type="entry name" value="Peptidase_S24_S26A/B/C"/>
</dbReference>